<evidence type="ECO:0000313" key="2">
    <source>
        <dbReference type="EMBL" id="QSX08387.1"/>
    </source>
</evidence>
<sequence length="229" mass="26982">MEVKRNDILKVLAVLTMAIDHIGALLFPQQILFRVVGRLAFPIFAYQIAFGFEKTGNKNRYMMRMLIWALVTVWPFYRFSMIVTGDPRYQNVLFTFFFALVVLRFLEKRQYLAMVIFGIMPVIILEQAGWSMDYGLYGIAVVIVFHLFKRPEQQMIGIFVSTLVYLLFRLVPRGIPLTMILGNIQFLAVFAVFLIRKDWKLKIRLPKYFFYAFYPVHLFLLVLVYNAMN</sequence>
<feature type="transmembrane region" description="Helical" evidence="1">
    <location>
        <begin position="177"/>
        <end position="196"/>
    </location>
</feature>
<feature type="transmembrane region" description="Helical" evidence="1">
    <location>
        <begin position="31"/>
        <end position="49"/>
    </location>
</feature>
<dbReference type="RefSeq" id="WP_207299729.1">
    <property type="nucleotide sequence ID" value="NZ_CP071444.1"/>
</dbReference>
<dbReference type="AlphaFoldDB" id="A0A974XEI7"/>
<dbReference type="KEGG" id="alka:J0B03_11440"/>
<keyword evidence="1" id="KW-1133">Transmembrane helix</keyword>
<gene>
    <name evidence="2" type="ORF">J0B03_11440</name>
</gene>
<dbReference type="Pfam" id="PF05857">
    <property type="entry name" value="TraX"/>
    <property type="match status" value="1"/>
</dbReference>
<organism evidence="2 3">
    <name type="scientific">Alkalibacter rhizosphaerae</name>
    <dbReference type="NCBI Taxonomy" id="2815577"/>
    <lineage>
        <taxon>Bacteria</taxon>
        <taxon>Bacillati</taxon>
        <taxon>Bacillota</taxon>
        <taxon>Clostridia</taxon>
        <taxon>Eubacteriales</taxon>
        <taxon>Eubacteriaceae</taxon>
        <taxon>Alkalibacter</taxon>
    </lineage>
</organism>
<evidence type="ECO:0008006" key="4">
    <source>
        <dbReference type="Google" id="ProtNLM"/>
    </source>
</evidence>
<dbReference type="InterPro" id="IPR008875">
    <property type="entry name" value="TraX"/>
</dbReference>
<keyword evidence="1" id="KW-0472">Membrane</keyword>
<feature type="transmembrane region" description="Helical" evidence="1">
    <location>
        <begin position="89"/>
        <end position="106"/>
    </location>
</feature>
<dbReference type="Proteomes" id="UP000663499">
    <property type="component" value="Chromosome"/>
</dbReference>
<reference evidence="2" key="1">
    <citation type="submission" date="2021-03" db="EMBL/GenBank/DDBJ databases">
        <title>Alkalibacter marinus sp. nov., isolated from tidal flat sediment.</title>
        <authorList>
            <person name="Namirimu T."/>
            <person name="Yang J.-A."/>
            <person name="Yang S.-H."/>
            <person name="Kim Y.-J."/>
            <person name="Kwon K.K."/>
        </authorList>
    </citation>
    <scope>NUCLEOTIDE SEQUENCE</scope>
    <source>
        <strain evidence="2">ES005</strain>
    </source>
</reference>
<evidence type="ECO:0000313" key="3">
    <source>
        <dbReference type="Proteomes" id="UP000663499"/>
    </source>
</evidence>
<keyword evidence="1" id="KW-0812">Transmembrane</keyword>
<accession>A0A974XEI7</accession>
<feature type="transmembrane region" description="Helical" evidence="1">
    <location>
        <begin position="134"/>
        <end position="148"/>
    </location>
</feature>
<feature type="transmembrane region" description="Helical" evidence="1">
    <location>
        <begin position="61"/>
        <end position="77"/>
    </location>
</feature>
<dbReference type="EMBL" id="CP071444">
    <property type="protein sequence ID" value="QSX08387.1"/>
    <property type="molecule type" value="Genomic_DNA"/>
</dbReference>
<name>A0A974XEI7_9FIRM</name>
<feature type="transmembrane region" description="Helical" evidence="1">
    <location>
        <begin position="208"/>
        <end position="228"/>
    </location>
</feature>
<evidence type="ECO:0000256" key="1">
    <source>
        <dbReference type="SAM" id="Phobius"/>
    </source>
</evidence>
<protein>
    <recommendedName>
        <fullName evidence="4">TraX protein</fullName>
    </recommendedName>
</protein>
<keyword evidence="3" id="KW-1185">Reference proteome</keyword>
<feature type="transmembrane region" description="Helical" evidence="1">
    <location>
        <begin position="111"/>
        <end position="128"/>
    </location>
</feature>
<proteinExistence type="predicted"/>
<feature type="transmembrane region" description="Helical" evidence="1">
    <location>
        <begin position="155"/>
        <end position="171"/>
    </location>
</feature>